<evidence type="ECO:0008006" key="4">
    <source>
        <dbReference type="Google" id="ProtNLM"/>
    </source>
</evidence>
<reference evidence="2 3" key="1">
    <citation type="submission" date="2024-09" db="EMBL/GenBank/DDBJ databases">
        <authorList>
            <person name="Sun Q."/>
            <person name="Mori K."/>
        </authorList>
    </citation>
    <scope>NUCLEOTIDE SEQUENCE [LARGE SCALE GENOMIC DNA]</scope>
    <source>
        <strain evidence="2 3">CCM 7650</strain>
    </source>
</reference>
<proteinExistence type="predicted"/>
<evidence type="ECO:0000313" key="2">
    <source>
        <dbReference type="EMBL" id="MFC0261072.1"/>
    </source>
</evidence>
<dbReference type="EMBL" id="JBHLWI010000001">
    <property type="protein sequence ID" value="MFC0261072.1"/>
    <property type="molecule type" value="Genomic_DNA"/>
</dbReference>
<keyword evidence="1" id="KW-0812">Transmembrane</keyword>
<organism evidence="2 3">
    <name type="scientific">Fontibacter flavus</name>
    <dbReference type="NCBI Taxonomy" id="654838"/>
    <lineage>
        <taxon>Bacteria</taxon>
        <taxon>Pseudomonadati</taxon>
        <taxon>Bacteroidota</taxon>
        <taxon>Cytophagia</taxon>
        <taxon>Cytophagales</taxon>
        <taxon>Cyclobacteriaceae</taxon>
        <taxon>Fontibacter</taxon>
    </lineage>
</organism>
<feature type="transmembrane region" description="Helical" evidence="1">
    <location>
        <begin position="35"/>
        <end position="56"/>
    </location>
</feature>
<comment type="caution">
    <text evidence="2">The sequence shown here is derived from an EMBL/GenBank/DDBJ whole genome shotgun (WGS) entry which is preliminary data.</text>
</comment>
<feature type="transmembrane region" description="Helical" evidence="1">
    <location>
        <begin position="172"/>
        <end position="189"/>
    </location>
</feature>
<feature type="transmembrane region" description="Helical" evidence="1">
    <location>
        <begin position="77"/>
        <end position="96"/>
    </location>
</feature>
<evidence type="ECO:0000313" key="3">
    <source>
        <dbReference type="Proteomes" id="UP001589797"/>
    </source>
</evidence>
<accession>A0ABV6FN60</accession>
<keyword evidence="1" id="KW-1133">Transmembrane helix</keyword>
<keyword evidence="3" id="KW-1185">Reference proteome</keyword>
<gene>
    <name evidence="2" type="ORF">ACFFIP_00145</name>
</gene>
<dbReference type="SUPFAM" id="SSF48317">
    <property type="entry name" value="Acid phosphatase/Vanadium-dependent haloperoxidase"/>
    <property type="match status" value="1"/>
</dbReference>
<sequence>MKAKTAKIISVIGHPLLLGSVYVIAVSFQRLTLEQAYFVSLSIICIVTLPISIHNWHKTKKGTYTNFDVSDQKQRKGFYPVVMLLILILMSTFYFMNLPLTVLLNTLVFSGLILIMALVNFKIKASMHAAIAFYVSMGLWDLSVFIGIPAIVLALATSWSRLEMKRHSLNEIATGSLLGLLFGLIGIVLL</sequence>
<feature type="transmembrane region" description="Helical" evidence="1">
    <location>
        <begin position="102"/>
        <end position="119"/>
    </location>
</feature>
<feature type="transmembrane region" description="Helical" evidence="1">
    <location>
        <begin position="131"/>
        <end position="152"/>
    </location>
</feature>
<protein>
    <recommendedName>
        <fullName evidence="4">PAP2 superfamily protein</fullName>
    </recommendedName>
</protein>
<dbReference type="InterPro" id="IPR036938">
    <property type="entry name" value="PAP2/HPO_sf"/>
</dbReference>
<dbReference type="RefSeq" id="WP_382385528.1">
    <property type="nucleotide sequence ID" value="NZ_JBHLWI010000001.1"/>
</dbReference>
<dbReference type="Proteomes" id="UP001589797">
    <property type="component" value="Unassembled WGS sequence"/>
</dbReference>
<keyword evidence="1" id="KW-0472">Membrane</keyword>
<evidence type="ECO:0000256" key="1">
    <source>
        <dbReference type="SAM" id="Phobius"/>
    </source>
</evidence>
<name>A0ABV6FN60_9BACT</name>